<accession>A0A226EIQ5</accession>
<evidence type="ECO:0000256" key="4">
    <source>
        <dbReference type="ARBA" id="ARBA00022692"/>
    </source>
</evidence>
<dbReference type="OMA" id="VISYAEW"/>
<feature type="domain" description="EF-hand" evidence="14">
    <location>
        <begin position="50"/>
        <end position="85"/>
    </location>
</feature>
<keyword evidence="3 12" id="KW-0813">Transport</keyword>
<dbReference type="GO" id="GO:0005509">
    <property type="term" value="F:calcium ion binding"/>
    <property type="evidence" value="ECO:0007669"/>
    <property type="project" value="InterPro"/>
</dbReference>
<dbReference type="CDD" id="cd00051">
    <property type="entry name" value="EFh"/>
    <property type="match status" value="1"/>
</dbReference>
<dbReference type="InterPro" id="IPR011992">
    <property type="entry name" value="EF-hand-dom_pair"/>
</dbReference>
<keyword evidence="4 11" id="KW-0812">Transmembrane</keyword>
<organism evidence="15 16">
    <name type="scientific">Folsomia candida</name>
    <name type="common">Springtail</name>
    <dbReference type="NCBI Taxonomy" id="158441"/>
    <lineage>
        <taxon>Eukaryota</taxon>
        <taxon>Metazoa</taxon>
        <taxon>Ecdysozoa</taxon>
        <taxon>Arthropoda</taxon>
        <taxon>Hexapoda</taxon>
        <taxon>Collembola</taxon>
        <taxon>Entomobryomorpha</taxon>
        <taxon>Isotomoidea</taxon>
        <taxon>Isotomidae</taxon>
        <taxon>Proisotominae</taxon>
        <taxon>Folsomia</taxon>
    </lineage>
</organism>
<comment type="similarity">
    <text evidence="2 12">Belongs to the mitochondrial carrier (TC 2.A.29) family.</text>
</comment>
<dbReference type="FunFam" id="1.50.40.10:FF:000003">
    <property type="entry name" value="Putative calcium-binding mitochondrial carrier protein scamc-2"/>
    <property type="match status" value="1"/>
</dbReference>
<evidence type="ECO:0000256" key="9">
    <source>
        <dbReference type="ARBA" id="ARBA00023128"/>
    </source>
</evidence>
<evidence type="ECO:0000256" key="7">
    <source>
        <dbReference type="ARBA" id="ARBA00022837"/>
    </source>
</evidence>
<evidence type="ECO:0000259" key="14">
    <source>
        <dbReference type="PROSITE" id="PS50222"/>
    </source>
</evidence>
<dbReference type="InterPro" id="IPR018247">
    <property type="entry name" value="EF_Hand_1_Ca_BS"/>
</dbReference>
<dbReference type="Proteomes" id="UP000198287">
    <property type="component" value="Unassembled WGS sequence"/>
</dbReference>
<keyword evidence="8" id="KW-1133">Transmembrane helix</keyword>
<evidence type="ECO:0000256" key="6">
    <source>
        <dbReference type="ARBA" id="ARBA00022792"/>
    </source>
</evidence>
<keyword evidence="5" id="KW-0677">Repeat</keyword>
<dbReference type="GO" id="GO:0005743">
    <property type="term" value="C:mitochondrial inner membrane"/>
    <property type="evidence" value="ECO:0007669"/>
    <property type="project" value="UniProtKB-SubCell"/>
</dbReference>
<dbReference type="GO" id="GO:0055085">
    <property type="term" value="P:transmembrane transport"/>
    <property type="evidence" value="ECO:0007669"/>
    <property type="project" value="InterPro"/>
</dbReference>
<feature type="repeat" description="Solcar" evidence="11">
    <location>
        <begin position="416"/>
        <end position="500"/>
    </location>
</feature>
<dbReference type="SMART" id="SM00054">
    <property type="entry name" value="EFh"/>
    <property type="match status" value="3"/>
</dbReference>
<dbReference type="Gene3D" id="1.10.238.10">
    <property type="entry name" value="EF-hand"/>
    <property type="match status" value="2"/>
</dbReference>
<dbReference type="Pfam" id="PF13499">
    <property type="entry name" value="EF-hand_7"/>
    <property type="match status" value="2"/>
</dbReference>
<dbReference type="SUPFAM" id="SSF47473">
    <property type="entry name" value="EF-hand"/>
    <property type="match status" value="1"/>
</dbReference>
<evidence type="ECO:0000256" key="1">
    <source>
        <dbReference type="ARBA" id="ARBA00004448"/>
    </source>
</evidence>
<gene>
    <name evidence="15" type="ORF">Fcan01_06837</name>
</gene>
<comment type="subcellular location">
    <subcellularLocation>
        <location evidence="1">Mitochondrion inner membrane</location>
        <topology evidence="1">Multi-pass membrane protein</topology>
    </subcellularLocation>
</comment>
<feature type="region of interest" description="Disordered" evidence="13">
    <location>
        <begin position="1"/>
        <end position="51"/>
    </location>
</feature>
<keyword evidence="16" id="KW-1185">Reference proteome</keyword>
<dbReference type="STRING" id="158441.A0A226EIQ5"/>
<dbReference type="PRINTS" id="PR00926">
    <property type="entry name" value="MITOCARRIER"/>
</dbReference>
<dbReference type="InterPro" id="IPR002067">
    <property type="entry name" value="MCP"/>
</dbReference>
<feature type="repeat" description="Solcar" evidence="11">
    <location>
        <begin position="228"/>
        <end position="312"/>
    </location>
</feature>
<dbReference type="Gene3D" id="1.50.40.10">
    <property type="entry name" value="Mitochondrial carrier domain"/>
    <property type="match status" value="1"/>
</dbReference>
<dbReference type="InterPro" id="IPR018108">
    <property type="entry name" value="MCP_transmembrane"/>
</dbReference>
<feature type="domain" description="EF-hand" evidence="14">
    <location>
        <begin position="121"/>
        <end position="156"/>
    </location>
</feature>
<comment type="caution">
    <text evidence="15">The sequence shown here is derived from an EMBL/GenBank/DDBJ whole genome shotgun (WGS) entry which is preliminary data.</text>
</comment>
<evidence type="ECO:0000256" key="2">
    <source>
        <dbReference type="ARBA" id="ARBA00006375"/>
    </source>
</evidence>
<reference evidence="15 16" key="1">
    <citation type="submission" date="2015-12" db="EMBL/GenBank/DDBJ databases">
        <title>The genome of Folsomia candida.</title>
        <authorList>
            <person name="Faddeeva A."/>
            <person name="Derks M.F."/>
            <person name="Anvar Y."/>
            <person name="Smit S."/>
            <person name="Van Straalen N."/>
            <person name="Roelofs D."/>
        </authorList>
    </citation>
    <scope>NUCLEOTIDE SEQUENCE [LARGE SCALE GENOMIC DNA]</scope>
    <source>
        <strain evidence="15 16">VU population</strain>
        <tissue evidence="15">Whole body</tissue>
    </source>
</reference>
<evidence type="ECO:0000313" key="15">
    <source>
        <dbReference type="EMBL" id="OXA57565.1"/>
    </source>
</evidence>
<keyword evidence="9" id="KW-0496">Mitochondrion</keyword>
<keyword evidence="7" id="KW-0106">Calcium</keyword>
<name>A0A226EIQ5_FOLCA</name>
<evidence type="ECO:0000256" key="3">
    <source>
        <dbReference type="ARBA" id="ARBA00022448"/>
    </source>
</evidence>
<evidence type="ECO:0000256" key="11">
    <source>
        <dbReference type="PROSITE-ProRule" id="PRU00282"/>
    </source>
</evidence>
<dbReference type="AlphaFoldDB" id="A0A226EIQ5"/>
<dbReference type="PROSITE" id="PS00018">
    <property type="entry name" value="EF_HAND_1"/>
    <property type="match status" value="2"/>
</dbReference>
<dbReference type="EMBL" id="LNIX01000003">
    <property type="protein sequence ID" value="OXA57565.1"/>
    <property type="molecule type" value="Genomic_DNA"/>
</dbReference>
<proteinExistence type="inferred from homology"/>
<evidence type="ECO:0000256" key="13">
    <source>
        <dbReference type="SAM" id="MobiDB-lite"/>
    </source>
</evidence>
<evidence type="ECO:0000256" key="8">
    <source>
        <dbReference type="ARBA" id="ARBA00022989"/>
    </source>
</evidence>
<sequence length="506" mass="56014">MKSPQLHLPPHGNSGGGGDTIETSPSDLFNNLADLTDDPITNSELTDGDPPDARLSALFSKLDVNGDGRIDVADFLSAINKRGLEISSNKKQSLVKQFFAKSDLDESGDVSLEEFLNYAKKHEKKLKLIFHEIDQNQDGKIDIGEITEVLKRLGVKKVDEGVVREVLARMSPEENGLEISWEDFRDYLILSPDNLHDILKYWRHATYLDVGEDTAVPDDFTNDEMISGMWWRHLVAGGVAGMVSRTATAPLDRIKVFLQVHGSSSPGLLPTLRNMLAEGGFFSLWRGNGINVLKIAPESAFKFMAYEQGKRLLKGKSNRELKIEERFIAGSLAGAVSQSLIYPLEVVKTRLALRRTGQYRSLAHLCSQMYKSEGFRVFYRGYIPNLLGILPYAGIDLAVYETLKKSYISSSSDSSPNILAILTCGTVSSACGQIASYPLALVRTRLQASHGMNYSMTGLFHKIWQSEGVVGLYRGLTPNFIKVAPAVSISYVVYEHVRVKLGVEMS</sequence>
<keyword evidence="6" id="KW-0999">Mitochondrion inner membrane</keyword>
<dbReference type="Pfam" id="PF00153">
    <property type="entry name" value="Mito_carr"/>
    <property type="match status" value="3"/>
</dbReference>
<feature type="repeat" description="Solcar" evidence="11">
    <location>
        <begin position="321"/>
        <end position="406"/>
    </location>
</feature>
<evidence type="ECO:0000256" key="5">
    <source>
        <dbReference type="ARBA" id="ARBA00022737"/>
    </source>
</evidence>
<evidence type="ECO:0000256" key="10">
    <source>
        <dbReference type="ARBA" id="ARBA00023136"/>
    </source>
</evidence>
<dbReference type="SUPFAM" id="SSF103506">
    <property type="entry name" value="Mitochondrial carrier"/>
    <property type="match status" value="1"/>
</dbReference>
<dbReference type="PROSITE" id="PS50222">
    <property type="entry name" value="EF_HAND_2"/>
    <property type="match status" value="2"/>
</dbReference>
<evidence type="ECO:0000313" key="16">
    <source>
        <dbReference type="Proteomes" id="UP000198287"/>
    </source>
</evidence>
<keyword evidence="10 11" id="KW-0472">Membrane</keyword>
<evidence type="ECO:0000256" key="12">
    <source>
        <dbReference type="RuleBase" id="RU000488"/>
    </source>
</evidence>
<dbReference type="InterPro" id="IPR002048">
    <property type="entry name" value="EF_hand_dom"/>
</dbReference>
<dbReference type="PROSITE" id="PS50920">
    <property type="entry name" value="SOLCAR"/>
    <property type="match status" value="3"/>
</dbReference>
<dbReference type="PANTHER" id="PTHR24089">
    <property type="entry name" value="SOLUTE CARRIER FAMILY 25"/>
    <property type="match status" value="1"/>
</dbReference>
<dbReference type="InterPro" id="IPR023395">
    <property type="entry name" value="MCP_dom_sf"/>
</dbReference>
<protein>
    <submittedName>
        <fullName evidence="15">Calcium-binding mitochondrial carrier protein SCaMC-3</fullName>
    </submittedName>
</protein>
<dbReference type="OrthoDB" id="270584at2759"/>